<evidence type="ECO:0000256" key="9">
    <source>
        <dbReference type="ARBA" id="ARBA00022490"/>
    </source>
</evidence>
<comment type="cofactor">
    <cofactor evidence="3">
        <name>Mn(2+)</name>
        <dbReference type="ChEBI" id="CHEBI:29035"/>
    </cofactor>
</comment>
<dbReference type="PANTHER" id="PTHR10907:SF47">
    <property type="entry name" value="REGUCALCIN"/>
    <property type="match status" value="1"/>
</dbReference>
<evidence type="ECO:0000256" key="4">
    <source>
        <dbReference type="ARBA" id="ARBA00001946"/>
    </source>
</evidence>
<dbReference type="Pfam" id="PF08450">
    <property type="entry name" value="SGL"/>
    <property type="match status" value="1"/>
</dbReference>
<evidence type="ECO:0000256" key="15">
    <source>
        <dbReference type="PIRSR" id="PIRSR605511-2"/>
    </source>
</evidence>
<evidence type="ECO:0000256" key="7">
    <source>
        <dbReference type="ARBA" id="ARBA00013227"/>
    </source>
</evidence>
<dbReference type="PRINTS" id="PR01790">
    <property type="entry name" value="SMP30FAMILY"/>
</dbReference>
<feature type="binding site" evidence="15">
    <location>
        <position position="16"/>
    </location>
    <ligand>
        <name>a divalent metal cation</name>
        <dbReference type="ChEBI" id="CHEBI:60240"/>
    </ligand>
</feature>
<evidence type="ECO:0000256" key="2">
    <source>
        <dbReference type="ARBA" id="ARBA00001913"/>
    </source>
</evidence>
<dbReference type="GO" id="GO:0004341">
    <property type="term" value="F:gluconolactonase activity"/>
    <property type="evidence" value="ECO:0007669"/>
    <property type="project" value="UniProtKB-EC"/>
</dbReference>
<dbReference type="SUPFAM" id="SSF63829">
    <property type="entry name" value="Calcium-dependent phosphotriesterase"/>
    <property type="match status" value="1"/>
</dbReference>
<dbReference type="InterPro" id="IPR011042">
    <property type="entry name" value="6-blade_b-propeller_TolB-like"/>
</dbReference>
<comment type="catalytic activity">
    <reaction evidence="1">
        <text>D-glucono-1,5-lactone + H2O = D-gluconate + H(+)</text>
        <dbReference type="Rhea" id="RHEA:10440"/>
        <dbReference type="ChEBI" id="CHEBI:15377"/>
        <dbReference type="ChEBI" id="CHEBI:15378"/>
        <dbReference type="ChEBI" id="CHEBI:16217"/>
        <dbReference type="ChEBI" id="CHEBI:18391"/>
        <dbReference type="EC" id="3.1.1.17"/>
    </reaction>
</comment>
<evidence type="ECO:0000256" key="5">
    <source>
        <dbReference type="ARBA" id="ARBA00004496"/>
    </source>
</evidence>
<dbReference type="GO" id="GO:0005737">
    <property type="term" value="C:cytoplasm"/>
    <property type="evidence" value="ECO:0007669"/>
    <property type="project" value="UniProtKB-SubCell"/>
</dbReference>
<dbReference type="STRING" id="37653.A0A0L8FYD7"/>
<dbReference type="AlphaFoldDB" id="A0A0L8FYD7"/>
<dbReference type="PRINTS" id="PR01791">
    <property type="entry name" value="REGUCALCIN"/>
</dbReference>
<dbReference type="GO" id="GO:0005509">
    <property type="term" value="F:calcium ion binding"/>
    <property type="evidence" value="ECO:0007669"/>
    <property type="project" value="InterPro"/>
</dbReference>
<comment type="cofactor">
    <cofactor evidence="15">
        <name>Zn(2+)</name>
        <dbReference type="ChEBI" id="CHEBI:29105"/>
    </cofactor>
    <text evidence="15">Binds 1 divalent metal cation per subunit.</text>
</comment>
<evidence type="ECO:0000256" key="12">
    <source>
        <dbReference type="ARBA" id="ARBA00022837"/>
    </source>
</evidence>
<keyword evidence="10 15" id="KW-0479">Metal-binding</keyword>
<evidence type="ECO:0000256" key="1">
    <source>
        <dbReference type="ARBA" id="ARBA00001589"/>
    </source>
</evidence>
<dbReference type="EMBL" id="KQ425220">
    <property type="protein sequence ID" value="KOF69741.1"/>
    <property type="molecule type" value="Genomic_DNA"/>
</dbReference>
<name>A0A0L8FYD7_OCTBM</name>
<keyword evidence="9" id="KW-0963">Cytoplasm</keyword>
<evidence type="ECO:0000256" key="6">
    <source>
        <dbReference type="ARBA" id="ARBA00008853"/>
    </source>
</evidence>
<keyword evidence="11" id="KW-0378">Hydrolase</keyword>
<feature type="domain" description="SMP-30/Gluconolactonase/LRE-like region" evidence="16">
    <location>
        <begin position="14"/>
        <end position="267"/>
    </location>
</feature>
<evidence type="ECO:0000259" key="16">
    <source>
        <dbReference type="Pfam" id="PF08450"/>
    </source>
</evidence>
<dbReference type="InterPro" id="IPR013658">
    <property type="entry name" value="SGL"/>
</dbReference>
<comment type="cofactor">
    <cofactor evidence="2">
        <name>Ca(2+)</name>
        <dbReference type="ChEBI" id="CHEBI:29108"/>
    </cofactor>
</comment>
<evidence type="ECO:0000256" key="13">
    <source>
        <dbReference type="ARBA" id="ARBA00032464"/>
    </source>
</evidence>
<gene>
    <name evidence="17" type="ORF">OCBIM_22004183mg</name>
</gene>
<feature type="active site" description="Proton donor/acceptor" evidence="14">
    <location>
        <position position="207"/>
    </location>
</feature>
<dbReference type="GO" id="GO:0019853">
    <property type="term" value="P:L-ascorbic acid biosynthetic process"/>
    <property type="evidence" value="ECO:0007669"/>
    <property type="project" value="TreeGrafter"/>
</dbReference>
<organism evidence="17">
    <name type="scientific">Octopus bimaculoides</name>
    <name type="common">California two-spotted octopus</name>
    <dbReference type="NCBI Taxonomy" id="37653"/>
    <lineage>
        <taxon>Eukaryota</taxon>
        <taxon>Metazoa</taxon>
        <taxon>Spiralia</taxon>
        <taxon>Lophotrochozoa</taxon>
        <taxon>Mollusca</taxon>
        <taxon>Cephalopoda</taxon>
        <taxon>Coleoidea</taxon>
        <taxon>Octopodiformes</taxon>
        <taxon>Octopoda</taxon>
        <taxon>Incirrata</taxon>
        <taxon>Octopodidae</taxon>
        <taxon>Octopus</taxon>
    </lineage>
</organism>
<evidence type="ECO:0000256" key="8">
    <source>
        <dbReference type="ARBA" id="ARBA00016808"/>
    </source>
</evidence>
<protein>
    <recommendedName>
        <fullName evidence="8">Regucalcin</fullName>
        <ecNumber evidence="7">3.1.1.17</ecNumber>
    </recommendedName>
    <alternativeName>
        <fullName evidence="13">Gluconolactonase</fullName>
    </alternativeName>
</protein>
<dbReference type="PANTHER" id="PTHR10907">
    <property type="entry name" value="REGUCALCIN"/>
    <property type="match status" value="1"/>
</dbReference>
<feature type="binding site" evidence="15">
    <location>
        <position position="102"/>
    </location>
    <ligand>
        <name>substrate</name>
    </ligand>
</feature>
<feature type="binding site" evidence="15">
    <location>
        <position position="153"/>
    </location>
    <ligand>
        <name>a divalent metal cation</name>
        <dbReference type="ChEBI" id="CHEBI:60240"/>
    </ligand>
</feature>
<dbReference type="OrthoDB" id="423498at2759"/>
<dbReference type="EC" id="3.1.1.17" evidence="7"/>
<evidence type="ECO:0000256" key="14">
    <source>
        <dbReference type="PIRSR" id="PIRSR605511-1"/>
    </source>
</evidence>
<sequence>MPVSVAAKNICPVIGEGPHWEENSKSLLFVDITTAGYYRWNSLDGTCEEIHADSGLAGFIIPRQNGGYLVSNDARILHLDFASRKLEPFLTIQPDELDLHLNDAKCDSKGRLWAGTMGRFNTVSDFVKEAGCLYRIDKDLKPFVVKEKTNVSNGITWTTDEKTMFYTHSIPRKIFSYYYDIHSGEASREQVVVDFTDKEWSEYGIPDGMTMDVMDKLWVAAFKSSRVFQIDPETGKILQTIKFPVSEITSCCFGGPNYDELYVTSSHLGLTDEEFKNNEPLAGSLFKVTETGAKGRAAFSFQG</sequence>
<evidence type="ECO:0000256" key="11">
    <source>
        <dbReference type="ARBA" id="ARBA00022801"/>
    </source>
</evidence>
<dbReference type="InterPro" id="IPR008367">
    <property type="entry name" value="Regucalcin"/>
</dbReference>
<dbReference type="InterPro" id="IPR005511">
    <property type="entry name" value="SMP-30"/>
</dbReference>
<comment type="similarity">
    <text evidence="6">Belongs to the SMP-30/CGR1 family.</text>
</comment>
<keyword evidence="12" id="KW-0106">Calcium</keyword>
<comment type="subcellular location">
    <subcellularLocation>
        <location evidence="5">Cytoplasm</location>
    </subcellularLocation>
</comment>
<keyword evidence="15" id="KW-0862">Zinc</keyword>
<feature type="binding site" evidence="15">
    <location>
        <position position="207"/>
    </location>
    <ligand>
        <name>a divalent metal cation</name>
        <dbReference type="ChEBI" id="CHEBI:60240"/>
    </ligand>
</feature>
<reference evidence="17" key="1">
    <citation type="submission" date="2015-07" db="EMBL/GenBank/DDBJ databases">
        <title>MeaNS - Measles Nucleotide Surveillance Program.</title>
        <authorList>
            <person name="Tran T."/>
            <person name="Druce J."/>
        </authorList>
    </citation>
    <scope>NUCLEOTIDE SEQUENCE</scope>
    <source>
        <strain evidence="17">UCB-OBI-ISO-001</strain>
        <tissue evidence="17">Gonad</tissue>
    </source>
</reference>
<accession>A0A0L8FYD7</accession>
<dbReference type="FunFam" id="2.120.10.30:FF:000027">
    <property type="entry name" value="Regucalcin homologue"/>
    <property type="match status" value="1"/>
</dbReference>
<evidence type="ECO:0000256" key="3">
    <source>
        <dbReference type="ARBA" id="ARBA00001936"/>
    </source>
</evidence>
<dbReference type="GO" id="GO:0030234">
    <property type="term" value="F:enzyme regulator activity"/>
    <property type="evidence" value="ECO:0007669"/>
    <property type="project" value="InterPro"/>
</dbReference>
<comment type="cofactor">
    <cofactor evidence="4">
        <name>Mg(2+)</name>
        <dbReference type="ChEBI" id="CHEBI:18420"/>
    </cofactor>
</comment>
<evidence type="ECO:0000313" key="17">
    <source>
        <dbReference type="EMBL" id="KOF69741.1"/>
    </source>
</evidence>
<dbReference type="Gene3D" id="2.120.10.30">
    <property type="entry name" value="TolB, C-terminal domain"/>
    <property type="match status" value="1"/>
</dbReference>
<evidence type="ECO:0000256" key="10">
    <source>
        <dbReference type="ARBA" id="ARBA00022723"/>
    </source>
</evidence>
<proteinExistence type="inferred from homology"/>